<dbReference type="Proteomes" id="UP000008177">
    <property type="component" value="Unplaced contigs"/>
</dbReference>
<dbReference type="AlphaFoldDB" id="G2XX86"/>
<dbReference type="InParanoid" id="G2XX86"/>
<reference evidence="2" key="1">
    <citation type="journal article" date="2011" name="PLoS Genet.">
        <title>Genomic analysis of the necrotrophic fungal pathogens Sclerotinia sclerotiorum and Botrytis cinerea.</title>
        <authorList>
            <person name="Amselem J."/>
            <person name="Cuomo C.A."/>
            <person name="van Kan J.A."/>
            <person name="Viaud M."/>
            <person name="Benito E.P."/>
            <person name="Couloux A."/>
            <person name="Coutinho P.M."/>
            <person name="de Vries R.P."/>
            <person name="Dyer P.S."/>
            <person name="Fillinger S."/>
            <person name="Fournier E."/>
            <person name="Gout L."/>
            <person name="Hahn M."/>
            <person name="Kohn L."/>
            <person name="Lapalu N."/>
            <person name="Plummer K.M."/>
            <person name="Pradier J.M."/>
            <person name="Quevillon E."/>
            <person name="Sharon A."/>
            <person name="Simon A."/>
            <person name="ten Have A."/>
            <person name="Tudzynski B."/>
            <person name="Tudzynski P."/>
            <person name="Wincker P."/>
            <person name="Andrew M."/>
            <person name="Anthouard V."/>
            <person name="Beever R.E."/>
            <person name="Beffa R."/>
            <person name="Benoit I."/>
            <person name="Bouzid O."/>
            <person name="Brault B."/>
            <person name="Chen Z."/>
            <person name="Choquer M."/>
            <person name="Collemare J."/>
            <person name="Cotton P."/>
            <person name="Danchin E.G."/>
            <person name="Da Silva C."/>
            <person name="Gautier A."/>
            <person name="Giraud C."/>
            <person name="Giraud T."/>
            <person name="Gonzalez C."/>
            <person name="Grossetete S."/>
            <person name="Guldener U."/>
            <person name="Henrissat B."/>
            <person name="Howlett B.J."/>
            <person name="Kodira C."/>
            <person name="Kretschmer M."/>
            <person name="Lappartient A."/>
            <person name="Leroch M."/>
            <person name="Levis C."/>
            <person name="Mauceli E."/>
            <person name="Neuveglise C."/>
            <person name="Oeser B."/>
            <person name="Pearson M."/>
            <person name="Poulain J."/>
            <person name="Poussereau N."/>
            <person name="Quesneville H."/>
            <person name="Rascle C."/>
            <person name="Schumacher J."/>
            <person name="Segurens B."/>
            <person name="Sexton A."/>
            <person name="Silva E."/>
            <person name="Sirven C."/>
            <person name="Soanes D.M."/>
            <person name="Talbot N.J."/>
            <person name="Templeton M."/>
            <person name="Yandava C."/>
            <person name="Yarden O."/>
            <person name="Zeng Q."/>
            <person name="Rollins J.A."/>
            <person name="Lebrun M.H."/>
            <person name="Dickman M."/>
        </authorList>
    </citation>
    <scope>NUCLEOTIDE SEQUENCE [LARGE SCALE GENOMIC DNA]</scope>
    <source>
        <strain evidence="2">T4</strain>
    </source>
</reference>
<accession>G2XX86</accession>
<name>G2XX86_BOTF4</name>
<sequence length="185" mass="21069">MSLESFLNEIVGEMLERLMEEHYTIFLKSLDVLETFHSNAQPWHLYGEHESSVDFGKIIEGLSHLKHTLRNLRALLGTHAQRSSDFSALKDFSALTVLEMSVWTFLPATKNALSPVLGLPLNLVFPHELQSLKLNCKGINVCSPENIMQLMRRLVEEMNEGTTNLKELLHKPYTMRTIPTPLILS</sequence>
<dbReference type="HOGENOM" id="CLU_1461093_0_0_1"/>
<gene>
    <name evidence="1" type="ORF">BofuT4_P008810.1</name>
</gene>
<organism evidence="1 2">
    <name type="scientific">Botryotinia fuckeliana (strain T4)</name>
    <name type="common">Noble rot fungus</name>
    <name type="synonym">Botrytis cinerea</name>
    <dbReference type="NCBI Taxonomy" id="999810"/>
    <lineage>
        <taxon>Eukaryota</taxon>
        <taxon>Fungi</taxon>
        <taxon>Dikarya</taxon>
        <taxon>Ascomycota</taxon>
        <taxon>Pezizomycotina</taxon>
        <taxon>Leotiomycetes</taxon>
        <taxon>Helotiales</taxon>
        <taxon>Sclerotiniaceae</taxon>
        <taxon>Botrytis</taxon>
    </lineage>
</organism>
<evidence type="ECO:0000313" key="2">
    <source>
        <dbReference type="Proteomes" id="UP000008177"/>
    </source>
</evidence>
<evidence type="ECO:0000313" key="1">
    <source>
        <dbReference type="EMBL" id="CCD45164.1"/>
    </source>
</evidence>
<proteinExistence type="predicted"/>
<dbReference type="EMBL" id="FQ790275">
    <property type="protein sequence ID" value="CCD45164.1"/>
    <property type="molecule type" value="Genomic_DNA"/>
</dbReference>
<protein>
    <submittedName>
        <fullName evidence="1">Uncharacterized protein</fullName>
    </submittedName>
</protein>